<keyword evidence="3" id="KW-0963">Cytoplasm</keyword>
<feature type="binding site" evidence="3">
    <location>
        <position position="58"/>
    </location>
    <ligand>
        <name>substrate</name>
    </ligand>
</feature>
<evidence type="ECO:0000313" key="7">
    <source>
        <dbReference type="Proteomes" id="UP000199403"/>
    </source>
</evidence>
<dbReference type="Pfam" id="PF02146">
    <property type="entry name" value="SIR2"/>
    <property type="match status" value="1"/>
</dbReference>
<evidence type="ECO:0000259" key="5">
    <source>
        <dbReference type="PROSITE" id="PS50305"/>
    </source>
</evidence>
<dbReference type="InterPro" id="IPR026591">
    <property type="entry name" value="Sirtuin_cat_small_dom_sf"/>
</dbReference>
<dbReference type="InterPro" id="IPR027546">
    <property type="entry name" value="Sirtuin_class_III"/>
</dbReference>
<proteinExistence type="inferred from homology"/>
<dbReference type="PROSITE" id="PS50305">
    <property type="entry name" value="SIRTUIN"/>
    <property type="match status" value="1"/>
</dbReference>
<dbReference type="InterPro" id="IPR050134">
    <property type="entry name" value="NAD-dep_sirtuin_deacylases"/>
</dbReference>
<comment type="subcellular location">
    <subcellularLocation>
        <location evidence="3">Cytoplasm</location>
    </subcellularLocation>
</comment>
<keyword evidence="7" id="KW-1185">Reference proteome</keyword>
<dbReference type="PANTHER" id="PTHR11085:SF4">
    <property type="entry name" value="NAD-DEPENDENT PROTEIN DEACYLASE"/>
    <property type="match status" value="1"/>
</dbReference>
<accession>A0A1H6TDZ2</accession>
<comment type="similarity">
    <text evidence="3">Belongs to the sirtuin family. Class III subfamily.</text>
</comment>
<protein>
    <recommendedName>
        <fullName evidence="3">NAD-dependent protein deacylase</fullName>
        <ecNumber evidence="3">2.3.1.286</ecNumber>
    </recommendedName>
    <alternativeName>
        <fullName evidence="3">Regulatory protein SIR2 homolog</fullName>
    </alternativeName>
</protein>
<feature type="binding site" evidence="3">
    <location>
        <begin position="14"/>
        <end position="33"/>
    </location>
    <ligand>
        <name>NAD(+)</name>
        <dbReference type="ChEBI" id="CHEBI:57540"/>
    </ligand>
</feature>
<dbReference type="GO" id="GO:0017136">
    <property type="term" value="F:histone deacetylase activity, NAD-dependent"/>
    <property type="evidence" value="ECO:0007669"/>
    <property type="project" value="TreeGrafter"/>
</dbReference>
<feature type="binding site" evidence="3">
    <location>
        <begin position="91"/>
        <end position="94"/>
    </location>
    <ligand>
        <name>NAD(+)</name>
        <dbReference type="ChEBI" id="CHEBI:57540"/>
    </ligand>
</feature>
<dbReference type="GO" id="GO:0036054">
    <property type="term" value="F:protein-malonyllysine demalonylase activity"/>
    <property type="evidence" value="ECO:0007669"/>
    <property type="project" value="InterPro"/>
</dbReference>
<feature type="binding site" evidence="3">
    <location>
        <position position="61"/>
    </location>
    <ligand>
        <name>substrate</name>
    </ligand>
</feature>
<dbReference type="GO" id="GO:0036055">
    <property type="term" value="F:protein-succinyllysine desuccinylase activity"/>
    <property type="evidence" value="ECO:0007669"/>
    <property type="project" value="UniProtKB-UniRule"/>
</dbReference>
<feature type="binding site" evidence="3">
    <location>
        <position position="219"/>
    </location>
    <ligand>
        <name>NAD(+)</name>
        <dbReference type="ChEBI" id="CHEBI:57540"/>
    </ligand>
</feature>
<evidence type="ECO:0000256" key="3">
    <source>
        <dbReference type="HAMAP-Rule" id="MF_01121"/>
    </source>
</evidence>
<dbReference type="EC" id="2.3.1.286" evidence="3"/>
<feature type="active site" description="Proton acceptor" evidence="3">
    <location>
        <position position="109"/>
    </location>
</feature>
<evidence type="ECO:0000256" key="4">
    <source>
        <dbReference type="PROSITE-ProRule" id="PRU00236"/>
    </source>
</evidence>
<dbReference type="OrthoDB" id="9800582at2"/>
<dbReference type="GO" id="GO:0005737">
    <property type="term" value="C:cytoplasm"/>
    <property type="evidence" value="ECO:0007669"/>
    <property type="project" value="UniProtKB-SubCell"/>
</dbReference>
<comment type="caution">
    <text evidence="3 4">Lacks conserved residue(s) required for the propagation of feature annotation.</text>
</comment>
<dbReference type="PANTHER" id="PTHR11085">
    <property type="entry name" value="NAD-DEPENDENT PROTEIN DEACYLASE SIRTUIN-5, MITOCHONDRIAL-RELATED"/>
    <property type="match status" value="1"/>
</dbReference>
<dbReference type="GO" id="GO:0070403">
    <property type="term" value="F:NAD+ binding"/>
    <property type="evidence" value="ECO:0007669"/>
    <property type="project" value="UniProtKB-UniRule"/>
</dbReference>
<feature type="binding site" evidence="3">
    <location>
        <begin position="175"/>
        <end position="177"/>
    </location>
    <ligand>
        <name>NAD(+)</name>
        <dbReference type="ChEBI" id="CHEBI:57540"/>
    </ligand>
</feature>
<dbReference type="InterPro" id="IPR029035">
    <property type="entry name" value="DHS-like_NAD/FAD-binding_dom"/>
</dbReference>
<dbReference type="InterPro" id="IPR026590">
    <property type="entry name" value="Ssirtuin_cat_dom"/>
</dbReference>
<dbReference type="RefSeq" id="WP_092167954.1">
    <property type="nucleotide sequence ID" value="NZ_FNZH01000001.1"/>
</dbReference>
<comment type="catalytic activity">
    <reaction evidence="3">
        <text>N(6)-succinyl-L-lysyl-[protein] + NAD(+) + H2O = 2''-O-succinyl-ADP-D-ribose + nicotinamide + L-lysyl-[protein]</text>
        <dbReference type="Rhea" id="RHEA:47668"/>
        <dbReference type="Rhea" id="RHEA-COMP:9752"/>
        <dbReference type="Rhea" id="RHEA-COMP:11877"/>
        <dbReference type="ChEBI" id="CHEBI:15377"/>
        <dbReference type="ChEBI" id="CHEBI:17154"/>
        <dbReference type="ChEBI" id="CHEBI:29969"/>
        <dbReference type="ChEBI" id="CHEBI:57540"/>
        <dbReference type="ChEBI" id="CHEBI:87830"/>
        <dbReference type="ChEBI" id="CHEBI:87832"/>
    </reaction>
</comment>
<evidence type="ECO:0000256" key="2">
    <source>
        <dbReference type="ARBA" id="ARBA00023027"/>
    </source>
</evidence>
<feature type="domain" description="Deacetylase sirtuin-type" evidence="5">
    <location>
        <begin position="1"/>
        <end position="237"/>
    </location>
</feature>
<dbReference type="Proteomes" id="UP000199403">
    <property type="component" value="Unassembled WGS sequence"/>
</dbReference>
<keyword evidence="2 3" id="KW-0520">NAD</keyword>
<sequence length="237" mass="26393">MDKPEKKHLVVLTGAGISAESGIRTFRDDNGLWEGHDVMEVATPEGWKKNRELVLDFYNQRRKACRKALPNTAHLKLAEMEQQYRVTIVTQNVDDLHERAGSTRVIHLHGELFKAQSSLDPRLVYPMEGTEINLGDTCEKGSQLRPFVVWFGEPVPMMDAAIAAVNDADAFAVIGTSLLVYPAAGLIDFAAAEIPKYILDPKMPAYYPAANLIPIEQTAGKGVLLLEAYLQRQFFPQ</sequence>
<name>A0A1H6TDZ2_9BACT</name>
<gene>
    <name evidence="3" type="primary">cobB</name>
    <name evidence="6" type="ORF">SAMN05192553_10180</name>
</gene>
<dbReference type="SUPFAM" id="SSF52467">
    <property type="entry name" value="DHS-like NAD/FAD-binding domain"/>
    <property type="match status" value="1"/>
</dbReference>
<comment type="domain">
    <text evidence="3">2 residues (Tyr-58 and Arg-61) present in a large hydrophobic pocket are probably involved in substrate specificity. They are important for desuccinylation activity, but dispensable for deacetylation activity.</text>
</comment>
<organism evidence="6 7">
    <name type="scientific">Cyclobacterium xiamenense</name>
    <dbReference type="NCBI Taxonomy" id="1297121"/>
    <lineage>
        <taxon>Bacteria</taxon>
        <taxon>Pseudomonadati</taxon>
        <taxon>Bacteroidota</taxon>
        <taxon>Cytophagia</taxon>
        <taxon>Cytophagales</taxon>
        <taxon>Cyclobacteriaceae</taxon>
        <taxon>Cyclobacterium</taxon>
    </lineage>
</organism>
<dbReference type="Gene3D" id="3.30.1600.10">
    <property type="entry name" value="SIR2/SIRT2 'Small Domain"/>
    <property type="match status" value="1"/>
</dbReference>
<evidence type="ECO:0000256" key="1">
    <source>
        <dbReference type="ARBA" id="ARBA00022679"/>
    </source>
</evidence>
<dbReference type="Gene3D" id="3.40.50.1220">
    <property type="entry name" value="TPP-binding domain"/>
    <property type="match status" value="1"/>
</dbReference>
<comment type="catalytic activity">
    <reaction evidence="3">
        <text>N(6)-acetyl-L-lysyl-[protein] + NAD(+) + H2O = 2''-O-acetyl-ADP-D-ribose + nicotinamide + L-lysyl-[protein]</text>
        <dbReference type="Rhea" id="RHEA:43636"/>
        <dbReference type="Rhea" id="RHEA-COMP:9752"/>
        <dbReference type="Rhea" id="RHEA-COMP:10731"/>
        <dbReference type="ChEBI" id="CHEBI:15377"/>
        <dbReference type="ChEBI" id="CHEBI:17154"/>
        <dbReference type="ChEBI" id="CHEBI:29969"/>
        <dbReference type="ChEBI" id="CHEBI:57540"/>
        <dbReference type="ChEBI" id="CHEBI:61930"/>
        <dbReference type="ChEBI" id="CHEBI:83767"/>
        <dbReference type="EC" id="2.3.1.286"/>
    </reaction>
</comment>
<dbReference type="HAMAP" id="MF_01121">
    <property type="entry name" value="Sirtuin_ClassIII"/>
    <property type="match status" value="1"/>
</dbReference>
<comment type="function">
    <text evidence="3">NAD-dependent lysine deacetylase and desuccinylase that specifically removes acetyl and succinyl groups on target proteins. Modulates the activities of several proteins which are inactive in their acylated form.</text>
</comment>
<evidence type="ECO:0000313" key="6">
    <source>
        <dbReference type="EMBL" id="SEI74455.1"/>
    </source>
</evidence>
<dbReference type="STRING" id="1416801.SAMN05192553_10180"/>
<dbReference type="AlphaFoldDB" id="A0A1H6TDZ2"/>
<reference evidence="7" key="1">
    <citation type="submission" date="2016-10" db="EMBL/GenBank/DDBJ databases">
        <authorList>
            <person name="Varghese N."/>
            <person name="Submissions S."/>
        </authorList>
    </citation>
    <scope>NUCLEOTIDE SEQUENCE [LARGE SCALE GENOMIC DNA]</scope>
    <source>
        <strain evidence="7">IBRC-M 10761</strain>
    </source>
</reference>
<keyword evidence="1" id="KW-0808">Transferase</keyword>
<dbReference type="InterPro" id="IPR003000">
    <property type="entry name" value="Sirtuin"/>
</dbReference>
<dbReference type="EMBL" id="FNZH01000001">
    <property type="protein sequence ID" value="SEI74455.1"/>
    <property type="molecule type" value="Genomic_DNA"/>
</dbReference>